<dbReference type="InterPro" id="IPR047863">
    <property type="entry name" value="Ribosomal_uS8_CS"/>
</dbReference>
<sequence length="140" mass="15707">MTNIDVISDMLTRIRNSLLIKARKVNVINTKLTVNIAEILKKEGFIDSFELADATCLTENGVIKKYITIFLKYKGPKQVSYITKIKRVSKPGLRTYSSYKRLQSVAGGVGLTVLSTSKGLMTDRLARSNKIGGEILFYIW</sequence>
<dbReference type="NCBIfam" id="NF001109">
    <property type="entry name" value="PRK00136.1"/>
    <property type="match status" value="1"/>
</dbReference>
<evidence type="ECO:0000256" key="5">
    <source>
        <dbReference type="RuleBase" id="RU003660"/>
    </source>
</evidence>
<comment type="function">
    <text evidence="4">One of the primary rRNA binding proteins, it binds directly to 16S rRNA central domain where it helps coordinate assembly of the platform of the 30S subunit.</text>
</comment>
<comment type="subcellular location">
    <subcellularLocation>
        <location evidence="4">Plastid</location>
        <location evidence="4">Chloroplast</location>
    </subcellularLocation>
</comment>
<keyword evidence="2 4" id="KW-0689">Ribosomal protein</keyword>
<proteinExistence type="inferred from homology"/>
<dbReference type="GO" id="GO:0006412">
    <property type="term" value="P:translation"/>
    <property type="evidence" value="ECO:0007669"/>
    <property type="project" value="UniProtKB-UniRule"/>
</dbReference>
<keyword evidence="6" id="KW-0150">Chloroplast</keyword>
<keyword evidence="4" id="KW-0699">rRNA-binding</keyword>
<dbReference type="PROSITE" id="PS00053">
    <property type="entry name" value="RIBOSOMAL_S8"/>
    <property type="match status" value="1"/>
</dbReference>
<keyword evidence="4" id="KW-0694">RNA-binding</keyword>
<evidence type="ECO:0000256" key="4">
    <source>
        <dbReference type="HAMAP-Rule" id="MF_01302"/>
    </source>
</evidence>
<organism evidence="6">
    <name type="scientific">Euglena gracilis var. bacillaris</name>
    <dbReference type="NCBI Taxonomy" id="158060"/>
    <lineage>
        <taxon>Eukaryota</taxon>
        <taxon>Discoba</taxon>
        <taxon>Euglenozoa</taxon>
        <taxon>Euglenida</taxon>
        <taxon>Spirocuta</taxon>
        <taxon>Euglenophyceae</taxon>
        <taxon>Euglenales</taxon>
        <taxon>Euglenaceae</taxon>
        <taxon>Euglena</taxon>
    </lineage>
</organism>
<dbReference type="AlphaFoldDB" id="A0A0G3VQX1"/>
<dbReference type="Gene3D" id="3.30.1490.10">
    <property type="match status" value="1"/>
</dbReference>
<dbReference type="InterPro" id="IPR035987">
    <property type="entry name" value="Ribosomal_uS8_sf"/>
</dbReference>
<reference evidence="6" key="1">
    <citation type="journal article" date="2015" name="J. Eukaryot. Microbiol.">
        <title>Chloroplast Genome Evolution in the Euglenaceae.</title>
        <authorList>
            <person name="Bennett M.S."/>
            <person name="Triemer R.E."/>
        </authorList>
    </citation>
    <scope>NUCLEOTIDE SEQUENCE</scope>
    <source>
        <strain evidence="6">SAG 1224-5/15</strain>
    </source>
</reference>
<dbReference type="Gene3D" id="3.30.1370.30">
    <property type="match status" value="1"/>
</dbReference>
<dbReference type="GO" id="GO:0005840">
    <property type="term" value="C:ribosome"/>
    <property type="evidence" value="ECO:0007669"/>
    <property type="project" value="UniProtKB-KW"/>
</dbReference>
<gene>
    <name evidence="4 6" type="primary">rps8</name>
</gene>
<dbReference type="GO" id="GO:0019843">
    <property type="term" value="F:rRNA binding"/>
    <property type="evidence" value="ECO:0007669"/>
    <property type="project" value="UniProtKB-UniRule"/>
</dbReference>
<dbReference type="SMR" id="A0A0G3VQX1"/>
<accession>A0A0G3VQX1</accession>
<name>A0A0G3VQX1_EUGGR</name>
<dbReference type="FunFam" id="3.30.1490.10:FF:000001">
    <property type="entry name" value="30S ribosomal protein S8"/>
    <property type="match status" value="1"/>
</dbReference>
<comment type="subunit">
    <text evidence="4">Part of the 30S ribosomal subunit.</text>
</comment>
<keyword evidence="3 4" id="KW-0687">Ribonucleoprotein</keyword>
<dbReference type="SUPFAM" id="SSF56047">
    <property type="entry name" value="Ribosomal protein S8"/>
    <property type="match status" value="1"/>
</dbReference>
<evidence type="ECO:0000256" key="3">
    <source>
        <dbReference type="ARBA" id="ARBA00023274"/>
    </source>
</evidence>
<evidence type="ECO:0000256" key="2">
    <source>
        <dbReference type="ARBA" id="ARBA00022980"/>
    </source>
</evidence>
<evidence type="ECO:0000313" key="6">
    <source>
        <dbReference type="EMBL" id="AKL82375.1"/>
    </source>
</evidence>
<comment type="similarity">
    <text evidence="1 4 5">Belongs to the universal ribosomal protein uS8 family.</text>
</comment>
<keyword evidence="6" id="KW-0934">Plastid</keyword>
<dbReference type="GO" id="GO:0009507">
    <property type="term" value="C:chloroplast"/>
    <property type="evidence" value="ECO:0007669"/>
    <property type="project" value="UniProtKB-SubCell"/>
</dbReference>
<dbReference type="GO" id="GO:0003735">
    <property type="term" value="F:structural constituent of ribosome"/>
    <property type="evidence" value="ECO:0007669"/>
    <property type="project" value="InterPro"/>
</dbReference>
<dbReference type="HAMAP" id="MF_01302_B">
    <property type="entry name" value="Ribosomal_uS8_B"/>
    <property type="match status" value="1"/>
</dbReference>
<evidence type="ECO:0000256" key="1">
    <source>
        <dbReference type="ARBA" id="ARBA00006471"/>
    </source>
</evidence>
<dbReference type="PANTHER" id="PTHR11758">
    <property type="entry name" value="40S RIBOSOMAL PROTEIN S15A"/>
    <property type="match status" value="1"/>
</dbReference>
<dbReference type="EMBL" id="KP686076">
    <property type="protein sequence ID" value="AKL82375.1"/>
    <property type="molecule type" value="Genomic_DNA"/>
</dbReference>
<protein>
    <recommendedName>
        <fullName evidence="4">Small ribosomal subunit protein uS8c</fullName>
    </recommendedName>
</protein>
<dbReference type="Pfam" id="PF00410">
    <property type="entry name" value="Ribosomal_S8"/>
    <property type="match status" value="1"/>
</dbReference>
<dbReference type="GO" id="GO:1990904">
    <property type="term" value="C:ribonucleoprotein complex"/>
    <property type="evidence" value="ECO:0007669"/>
    <property type="project" value="UniProtKB-KW"/>
</dbReference>
<dbReference type="InterPro" id="IPR000630">
    <property type="entry name" value="Ribosomal_uS8"/>
</dbReference>
<geneLocation type="chloroplast" evidence="6"/>